<protein>
    <submittedName>
        <fullName evidence="5">Chromosome partitioning protein ParA</fullName>
    </submittedName>
</protein>
<dbReference type="PROSITE" id="PS50901">
    <property type="entry name" value="FTSK"/>
    <property type="match status" value="1"/>
</dbReference>
<dbReference type="PANTHER" id="PTHR22683:SF1">
    <property type="entry name" value="TYPE VII SECRETION SYSTEM PROTEIN ESSC"/>
    <property type="match status" value="1"/>
</dbReference>
<accession>A0A9X6VGV8</accession>
<dbReference type="AlphaFoldDB" id="A0A9X6VGV8"/>
<evidence type="ECO:0000256" key="2">
    <source>
        <dbReference type="ARBA" id="ARBA00022840"/>
    </source>
</evidence>
<dbReference type="Gene3D" id="3.40.50.300">
    <property type="entry name" value="P-loop containing nucleotide triphosphate hydrolases"/>
    <property type="match status" value="1"/>
</dbReference>
<evidence type="ECO:0000313" key="5">
    <source>
        <dbReference type="EMBL" id="PFD16694.1"/>
    </source>
</evidence>
<dbReference type="SUPFAM" id="SSF52540">
    <property type="entry name" value="P-loop containing nucleoside triphosphate hydrolases"/>
    <property type="match status" value="1"/>
</dbReference>
<dbReference type="RefSeq" id="WP_098330432.1">
    <property type="nucleotide sequence ID" value="NZ_NTRC01000030.1"/>
</dbReference>
<keyword evidence="1 3" id="KW-0547">Nucleotide-binding</keyword>
<proteinExistence type="predicted"/>
<evidence type="ECO:0000313" key="6">
    <source>
        <dbReference type="Proteomes" id="UP000219743"/>
    </source>
</evidence>
<feature type="binding site" evidence="3">
    <location>
        <begin position="158"/>
        <end position="165"/>
    </location>
    <ligand>
        <name>ATP</name>
        <dbReference type="ChEBI" id="CHEBI:30616"/>
    </ligand>
</feature>
<feature type="domain" description="FtsK" evidence="4">
    <location>
        <begin position="141"/>
        <end position="320"/>
    </location>
</feature>
<dbReference type="InterPro" id="IPR002543">
    <property type="entry name" value="FtsK_dom"/>
</dbReference>
<sequence>MISRLKTLWQQYQEQKEEKEIIQIIKSKTTKAFHSAQLFLVQKDKFTDLKVHIYPEIRNIKLMNHAEIVFTIPKGMNPEDIRKKEYVFKQYLSDRAELEVGTLKTVIRIFPNELQHVLYDYDSFPIKSEKLPVVCGINKFNQYTIYDMVEHPHLLIAGTTGSGKSTQIRSILATLIQHKTPEQLHLYLCDLKKSEFHLFQKVQHVKSTTYTAESLYPVLMKLKKEIARRGEILNQYGHSHIDQLPKKLPYIVLCIDEYPLLQHKKAITDIVEEISAIGRTNGVLLILSMQRPDSKVIDGKIKNNLNVTMGFRCKNAINANVMDCPGAEKIPKTAKGRMILNFDTLETIQAPFLSEDKTKVILKNFKNTQSEDCHNIENKIDEDESIFGMLGDEETL</sequence>
<evidence type="ECO:0000256" key="3">
    <source>
        <dbReference type="PROSITE-ProRule" id="PRU00289"/>
    </source>
</evidence>
<dbReference type="GO" id="GO:0005524">
    <property type="term" value="F:ATP binding"/>
    <property type="evidence" value="ECO:0007669"/>
    <property type="project" value="UniProtKB-UniRule"/>
</dbReference>
<name>A0A9X6VGV8_BACCE</name>
<dbReference type="Pfam" id="PF01580">
    <property type="entry name" value="FtsK_SpoIIIE"/>
    <property type="match status" value="1"/>
</dbReference>
<dbReference type="GO" id="GO:0003677">
    <property type="term" value="F:DNA binding"/>
    <property type="evidence" value="ECO:0007669"/>
    <property type="project" value="InterPro"/>
</dbReference>
<evidence type="ECO:0000259" key="4">
    <source>
        <dbReference type="PROSITE" id="PS50901"/>
    </source>
</evidence>
<organism evidence="5 6">
    <name type="scientific">Bacillus cereus</name>
    <dbReference type="NCBI Taxonomy" id="1396"/>
    <lineage>
        <taxon>Bacteria</taxon>
        <taxon>Bacillati</taxon>
        <taxon>Bacillota</taxon>
        <taxon>Bacilli</taxon>
        <taxon>Bacillales</taxon>
        <taxon>Bacillaceae</taxon>
        <taxon>Bacillus</taxon>
        <taxon>Bacillus cereus group</taxon>
    </lineage>
</organism>
<reference evidence="5 6" key="1">
    <citation type="submission" date="2017-09" db="EMBL/GenBank/DDBJ databases">
        <title>Large-scale bioinformatics analysis of Bacillus genomes uncovers conserved roles of natural products in bacterial physiology.</title>
        <authorList>
            <consortium name="Agbiome Team Llc"/>
            <person name="Bleich R.M."/>
            <person name="Kirk G.J."/>
            <person name="Santa Maria K.C."/>
            <person name="Allen S.E."/>
            <person name="Farag S."/>
            <person name="Shank E.A."/>
            <person name="Bowers A."/>
        </authorList>
    </citation>
    <scope>NUCLEOTIDE SEQUENCE [LARGE SCALE GENOMIC DNA]</scope>
    <source>
        <strain evidence="5 6">AFS024404</strain>
    </source>
</reference>
<dbReference type="InterPro" id="IPR050206">
    <property type="entry name" value="FtsK/SpoIIIE/SftA"/>
</dbReference>
<dbReference type="Proteomes" id="UP000219743">
    <property type="component" value="Unassembled WGS sequence"/>
</dbReference>
<dbReference type="InterPro" id="IPR027417">
    <property type="entry name" value="P-loop_NTPase"/>
</dbReference>
<comment type="caution">
    <text evidence="5">The sequence shown here is derived from an EMBL/GenBank/DDBJ whole genome shotgun (WGS) entry which is preliminary data.</text>
</comment>
<dbReference type="EMBL" id="NTRC01000030">
    <property type="protein sequence ID" value="PFD16694.1"/>
    <property type="molecule type" value="Genomic_DNA"/>
</dbReference>
<evidence type="ECO:0000256" key="1">
    <source>
        <dbReference type="ARBA" id="ARBA00022741"/>
    </source>
</evidence>
<gene>
    <name evidence="5" type="ORF">CN263_26360</name>
</gene>
<keyword evidence="2 3" id="KW-0067">ATP-binding</keyword>
<dbReference type="PANTHER" id="PTHR22683">
    <property type="entry name" value="SPORULATION PROTEIN RELATED"/>
    <property type="match status" value="1"/>
</dbReference>